<dbReference type="AlphaFoldDB" id="C7NVL4"/>
<proteinExistence type="predicted"/>
<keyword evidence="1" id="KW-0472">Membrane</keyword>
<feature type="transmembrane region" description="Helical" evidence="1">
    <location>
        <begin position="84"/>
        <end position="102"/>
    </location>
</feature>
<evidence type="ECO:0000256" key="1">
    <source>
        <dbReference type="SAM" id="Phobius"/>
    </source>
</evidence>
<keyword evidence="1" id="KW-1133">Transmembrane helix</keyword>
<accession>C7NVL4</accession>
<keyword evidence="3" id="KW-1185">Reference proteome</keyword>
<dbReference type="Proteomes" id="UP000002071">
    <property type="component" value="Chromosome"/>
</dbReference>
<reference evidence="2 3" key="1">
    <citation type="journal article" date="2009" name="Stand. Genomic Sci.">
        <title>Complete genome sequence of Halorhabdus utahensis type strain (AX-2).</title>
        <authorList>
            <person name="Anderson I."/>
            <person name="Tindall B.J."/>
            <person name="Pomrenke H."/>
            <person name="Goker M."/>
            <person name="Lapidus A."/>
            <person name="Nolan M."/>
            <person name="Copeland A."/>
            <person name="Glavina Del Rio T."/>
            <person name="Chen F."/>
            <person name="Tice H."/>
            <person name="Cheng J.F."/>
            <person name="Lucas S."/>
            <person name="Chertkov O."/>
            <person name="Bruce D."/>
            <person name="Brettin T."/>
            <person name="Detter J.C."/>
            <person name="Han C."/>
            <person name="Goodwin L."/>
            <person name="Land M."/>
            <person name="Hauser L."/>
            <person name="Chang Y.J."/>
            <person name="Jeffries C.D."/>
            <person name="Pitluck S."/>
            <person name="Pati A."/>
            <person name="Mavromatis K."/>
            <person name="Ivanova N."/>
            <person name="Ovchinnikova G."/>
            <person name="Chen A."/>
            <person name="Palaniappan K."/>
            <person name="Chain P."/>
            <person name="Rohde M."/>
            <person name="Bristow J."/>
            <person name="Eisen J.A."/>
            <person name="Markowitz V."/>
            <person name="Hugenholtz P."/>
            <person name="Kyrpides N.C."/>
            <person name="Klenk H.P."/>
        </authorList>
    </citation>
    <scope>NUCLEOTIDE SEQUENCE [LARGE SCALE GENOMIC DNA]</scope>
    <source>
        <strain evidence="3">DSM 12940 / JCM 11049 / AX-2</strain>
    </source>
</reference>
<feature type="transmembrane region" description="Helical" evidence="1">
    <location>
        <begin position="122"/>
        <end position="140"/>
    </location>
</feature>
<organism evidence="2 3">
    <name type="scientific">Halorhabdus utahensis (strain DSM 12940 / JCM 11049 / AX-2)</name>
    <dbReference type="NCBI Taxonomy" id="519442"/>
    <lineage>
        <taxon>Archaea</taxon>
        <taxon>Methanobacteriati</taxon>
        <taxon>Methanobacteriota</taxon>
        <taxon>Stenosarchaea group</taxon>
        <taxon>Halobacteria</taxon>
        <taxon>Halobacteriales</taxon>
        <taxon>Haloarculaceae</taxon>
        <taxon>Halorhabdus</taxon>
    </lineage>
</organism>
<feature type="transmembrane region" description="Helical" evidence="1">
    <location>
        <begin position="21"/>
        <end position="37"/>
    </location>
</feature>
<evidence type="ECO:0000313" key="2">
    <source>
        <dbReference type="EMBL" id="ACV12537.1"/>
    </source>
</evidence>
<sequence>MLTRSNTGVDQSKTVYRIIRALYLLVVIGLLNVGMTFESAPTIALGGVLFVGFLPASHWLGAWLGIEENDERVQTLIRTAAGRALYVLFAVGFLAYVLGAVFEAQGELTGPLAMFIKQGEIVFVWVGVAGIVSSVLHKGWNLVRARRLER</sequence>
<dbReference type="KEGG" id="hut:Huta_2371"/>
<gene>
    <name evidence="2" type="ordered locus">Huta_2371</name>
</gene>
<name>C7NVL4_HALUD</name>
<dbReference type="HOGENOM" id="CLU_1965505_0_0_2"/>
<dbReference type="STRING" id="519442.Huta_2371"/>
<evidence type="ECO:0000313" key="3">
    <source>
        <dbReference type="Proteomes" id="UP000002071"/>
    </source>
</evidence>
<dbReference type="EMBL" id="CP001687">
    <property type="protein sequence ID" value="ACV12537.1"/>
    <property type="molecule type" value="Genomic_DNA"/>
</dbReference>
<protein>
    <submittedName>
        <fullName evidence="2">Uncharacterized protein</fullName>
    </submittedName>
</protein>
<feature type="transmembrane region" description="Helical" evidence="1">
    <location>
        <begin position="43"/>
        <end position="64"/>
    </location>
</feature>
<dbReference type="eggNOG" id="ENOG502N5E0">
    <property type="taxonomic scope" value="Archaea"/>
</dbReference>
<keyword evidence="1" id="KW-0812">Transmembrane</keyword>